<feature type="region of interest" description="Disordered" evidence="6">
    <location>
        <begin position="343"/>
        <end position="377"/>
    </location>
</feature>
<feature type="zinc finger region" description="CR-type" evidence="5">
    <location>
        <begin position="99"/>
        <end position="179"/>
    </location>
</feature>
<feature type="compositionally biased region" description="Basic and acidic residues" evidence="6">
    <location>
        <begin position="344"/>
        <end position="359"/>
    </location>
</feature>
<evidence type="ECO:0000256" key="1">
    <source>
        <dbReference type="ARBA" id="ARBA00022723"/>
    </source>
</evidence>
<dbReference type="FunFam" id="2.10.230.10:FF:000001">
    <property type="entry name" value="DnaJ subfamily A member 2"/>
    <property type="match status" value="1"/>
</dbReference>
<dbReference type="InterPro" id="IPR001305">
    <property type="entry name" value="HSP_DnaJ_Cys-rich_dom"/>
</dbReference>
<dbReference type="Gene3D" id="2.60.260.20">
    <property type="entry name" value="Urease metallochaperone UreE, N-terminal domain"/>
    <property type="match status" value="2"/>
</dbReference>
<dbReference type="SUPFAM" id="SSF49493">
    <property type="entry name" value="HSP40/DnaJ peptide-binding domain"/>
    <property type="match status" value="2"/>
</dbReference>
<dbReference type="PROSITE" id="PS50076">
    <property type="entry name" value="DNAJ_2"/>
    <property type="match status" value="1"/>
</dbReference>
<accession>A0A146KGR7</accession>
<evidence type="ECO:0000259" key="7">
    <source>
        <dbReference type="PROSITE" id="PS50076"/>
    </source>
</evidence>
<dbReference type="CDD" id="cd10719">
    <property type="entry name" value="DnaJ_zf"/>
    <property type="match status" value="1"/>
</dbReference>
<dbReference type="Pfam" id="PF00684">
    <property type="entry name" value="DnaJ_CXXCXGXG"/>
    <property type="match status" value="1"/>
</dbReference>
<dbReference type="PROSITE" id="PS51188">
    <property type="entry name" value="ZF_CR"/>
    <property type="match status" value="1"/>
</dbReference>
<organism evidence="9">
    <name type="scientific">Trepomonas sp. PC1</name>
    <dbReference type="NCBI Taxonomy" id="1076344"/>
    <lineage>
        <taxon>Eukaryota</taxon>
        <taxon>Metamonada</taxon>
        <taxon>Diplomonadida</taxon>
        <taxon>Hexamitidae</taxon>
        <taxon>Hexamitinae</taxon>
        <taxon>Trepomonas</taxon>
    </lineage>
</organism>
<dbReference type="Pfam" id="PF01556">
    <property type="entry name" value="DnaJ_C"/>
    <property type="match status" value="1"/>
</dbReference>
<evidence type="ECO:0000256" key="5">
    <source>
        <dbReference type="PROSITE-ProRule" id="PRU00546"/>
    </source>
</evidence>
<dbReference type="InterPro" id="IPR008971">
    <property type="entry name" value="HSP40/DnaJ_pept-bd"/>
</dbReference>
<gene>
    <name evidence="9" type="ORF">TPC1_11723</name>
</gene>
<dbReference type="InterPro" id="IPR036869">
    <property type="entry name" value="J_dom_sf"/>
</dbReference>
<dbReference type="InterPro" id="IPR002939">
    <property type="entry name" value="DnaJ_C"/>
</dbReference>
<keyword evidence="4 5" id="KW-0862">Zinc</keyword>
<dbReference type="GO" id="GO:0030544">
    <property type="term" value="F:Hsp70 protein binding"/>
    <property type="evidence" value="ECO:0007669"/>
    <property type="project" value="InterPro"/>
</dbReference>
<dbReference type="InterPro" id="IPR036410">
    <property type="entry name" value="HSP_DnaJ_Cys-rich_dom_sf"/>
</dbReference>
<keyword evidence="1 5" id="KW-0479">Metal-binding</keyword>
<dbReference type="EMBL" id="GDID01001278">
    <property type="protein sequence ID" value="JAP95328.1"/>
    <property type="molecule type" value="Transcribed_RNA"/>
</dbReference>
<proteinExistence type="predicted"/>
<feature type="non-terminal residue" evidence="9">
    <location>
        <position position="377"/>
    </location>
</feature>
<dbReference type="InterPro" id="IPR044713">
    <property type="entry name" value="DNJA1/2-like"/>
</dbReference>
<dbReference type="GO" id="GO:0008270">
    <property type="term" value="F:zinc ion binding"/>
    <property type="evidence" value="ECO:0007669"/>
    <property type="project" value="UniProtKB-KW"/>
</dbReference>
<feature type="non-terminal residue" evidence="9">
    <location>
        <position position="1"/>
    </location>
</feature>
<dbReference type="GO" id="GO:0006457">
    <property type="term" value="P:protein folding"/>
    <property type="evidence" value="ECO:0007669"/>
    <property type="project" value="InterPro"/>
</dbReference>
<evidence type="ECO:0000259" key="8">
    <source>
        <dbReference type="PROSITE" id="PS51188"/>
    </source>
</evidence>
<dbReference type="AlphaFoldDB" id="A0A146KGR7"/>
<protein>
    <submittedName>
        <fullName evidence="9">Chaperone protein DnaJ</fullName>
    </submittedName>
</protein>
<keyword evidence="3 5" id="KW-0863">Zinc-finger</keyword>
<feature type="domain" description="J" evidence="7">
    <location>
        <begin position="2"/>
        <end position="59"/>
    </location>
</feature>
<evidence type="ECO:0000256" key="4">
    <source>
        <dbReference type="ARBA" id="ARBA00022833"/>
    </source>
</evidence>
<reference evidence="9" key="1">
    <citation type="submission" date="2015-07" db="EMBL/GenBank/DDBJ databases">
        <title>Adaptation to a free-living lifestyle via gene acquisitions in the diplomonad Trepomonas sp. PC1.</title>
        <authorList>
            <person name="Xu F."/>
            <person name="Jerlstrom-Hultqvist J."/>
            <person name="Kolisko M."/>
            <person name="Simpson A.G.B."/>
            <person name="Roger A.J."/>
            <person name="Svard S.G."/>
            <person name="Andersson J.O."/>
        </authorList>
    </citation>
    <scope>NUCLEOTIDE SEQUENCE</scope>
    <source>
        <strain evidence="9">PC1</strain>
    </source>
</reference>
<dbReference type="SUPFAM" id="SSF57938">
    <property type="entry name" value="DnaJ/Hsp40 cysteine-rich domain"/>
    <property type="match status" value="1"/>
</dbReference>
<dbReference type="GO" id="GO:0051082">
    <property type="term" value="F:unfolded protein binding"/>
    <property type="evidence" value="ECO:0007669"/>
    <property type="project" value="InterPro"/>
</dbReference>
<dbReference type="InterPro" id="IPR001623">
    <property type="entry name" value="DnaJ_domain"/>
</dbReference>
<name>A0A146KGR7_9EUKA</name>
<evidence type="ECO:0000256" key="6">
    <source>
        <dbReference type="SAM" id="MobiDB-lite"/>
    </source>
</evidence>
<evidence type="ECO:0000313" key="9">
    <source>
        <dbReference type="EMBL" id="JAP95328.1"/>
    </source>
</evidence>
<keyword evidence="2" id="KW-0677">Repeat</keyword>
<dbReference type="PANTHER" id="PTHR43888">
    <property type="entry name" value="DNAJ-LIKE-2, ISOFORM A-RELATED"/>
    <property type="match status" value="1"/>
</dbReference>
<dbReference type="Gene3D" id="2.10.230.10">
    <property type="entry name" value="Heat shock protein DnaJ, cysteine-rich domain"/>
    <property type="match status" value="1"/>
</dbReference>
<sequence length="377" mass="43192">SNLYQLFDLQKSATQEEIFKAYSEKINDMSISAYEKELIDEAFEILSDPMMRKEYDDELNEDKNEYNDEYYDIADRQQNKKIQPIGIEVEFTLEQIYNEEKKVITVPCMSKCDQCDGFGTLDKSEPQICYSCDGQGVRLIHQGFMVGQMECDQCHGKGTMISMDLVCGKCSGQGSQHQQTQLTITTDQTGYDGYQQVLKGKGNYSKQKSGDLVILYKLAKHSIFDVKERDLFIKKELQLDEALCGTAFQIQLLNRKEVTVFKKEQIPFGTVLCLQGMGLWNGQKYGNLFVEFQVQMPKHILGDHVEKYLSHCEDQEAQKAIKGALRAKHDGVKNCQLVYINPDSRTRNQEDNDGQREYGDIDEEDQYQMDGEAVQCG</sequence>
<feature type="domain" description="CR-type" evidence="8">
    <location>
        <begin position="99"/>
        <end position="179"/>
    </location>
</feature>
<evidence type="ECO:0000256" key="3">
    <source>
        <dbReference type="ARBA" id="ARBA00022771"/>
    </source>
</evidence>
<evidence type="ECO:0000256" key="2">
    <source>
        <dbReference type="ARBA" id="ARBA00022737"/>
    </source>
</evidence>
<dbReference type="SUPFAM" id="SSF46565">
    <property type="entry name" value="Chaperone J-domain"/>
    <property type="match status" value="1"/>
</dbReference>
<dbReference type="Gene3D" id="1.10.287.110">
    <property type="entry name" value="DnaJ domain"/>
    <property type="match status" value="1"/>
</dbReference>